<reference evidence="2" key="1">
    <citation type="submission" date="2022-06" db="EMBL/GenBank/DDBJ databases">
        <title>Rothia sp. isolated from sandalwood seedling.</title>
        <authorList>
            <person name="Tuikhar N."/>
            <person name="Kirdat K."/>
            <person name="Thorat V."/>
            <person name="Swetha P."/>
            <person name="Padma S."/>
            <person name="Sundararaj R."/>
            <person name="Yadav A."/>
        </authorList>
    </citation>
    <scope>NUCLEOTIDE SEQUENCE</scope>
    <source>
        <strain evidence="2">AR01</strain>
    </source>
</reference>
<dbReference type="AlphaFoldDB" id="A0A9X2KL09"/>
<protein>
    <submittedName>
        <fullName evidence="2">Uncharacterized protein</fullName>
    </submittedName>
</protein>
<organism evidence="2 3">
    <name type="scientific">Rothia santali</name>
    <dbReference type="NCBI Taxonomy" id="2949643"/>
    <lineage>
        <taxon>Bacteria</taxon>
        <taxon>Bacillati</taxon>
        <taxon>Actinomycetota</taxon>
        <taxon>Actinomycetes</taxon>
        <taxon>Micrococcales</taxon>
        <taxon>Micrococcaceae</taxon>
        <taxon>Rothia</taxon>
    </lineage>
</organism>
<proteinExistence type="predicted"/>
<dbReference type="EMBL" id="JANAFB010000011">
    <property type="protein sequence ID" value="MCP3425621.1"/>
    <property type="molecule type" value="Genomic_DNA"/>
</dbReference>
<evidence type="ECO:0000313" key="3">
    <source>
        <dbReference type="Proteomes" id="UP001139502"/>
    </source>
</evidence>
<evidence type="ECO:0000256" key="1">
    <source>
        <dbReference type="SAM" id="MobiDB-lite"/>
    </source>
</evidence>
<gene>
    <name evidence="2" type="ORF">NBM05_06235</name>
</gene>
<sequence length="222" mass="23769">MTIPAQGHEPAVPKVVPPERADASLADLGVSAADLSAAVERGQIAASNVTRFHPVTAAGLVRWIETVGALRELLVRRGGWEPSDVENRPVLRHPGLGLEIAVTGGTSQTGSPRTDAHPQAARRKGRATQQAFRNQLTLFPAPGLDLSGSPGARGRGTGGGSWFLLYHWDGEEVRMELSQPTGCIDGQFDGWITRIPLPAWVPEQDYRKAQDVGGEDVDFEIA</sequence>
<dbReference type="RefSeq" id="WP_254165912.1">
    <property type="nucleotide sequence ID" value="NZ_JANAFB010000011.1"/>
</dbReference>
<accession>A0A9X2KL09</accession>
<keyword evidence="3" id="KW-1185">Reference proteome</keyword>
<comment type="caution">
    <text evidence="2">The sequence shown here is derived from an EMBL/GenBank/DDBJ whole genome shotgun (WGS) entry which is preliminary data.</text>
</comment>
<name>A0A9X2KL09_9MICC</name>
<evidence type="ECO:0000313" key="2">
    <source>
        <dbReference type="EMBL" id="MCP3425621.1"/>
    </source>
</evidence>
<feature type="region of interest" description="Disordered" evidence="1">
    <location>
        <begin position="103"/>
        <end position="126"/>
    </location>
</feature>
<dbReference type="Proteomes" id="UP001139502">
    <property type="component" value="Unassembled WGS sequence"/>
</dbReference>